<keyword evidence="2" id="KW-1185">Reference proteome</keyword>
<accession>A0ABM7M5V4</accession>
<reference evidence="1 2" key="1">
    <citation type="submission" date="2020-08" db="EMBL/GenBank/DDBJ databases">
        <title>Whole genome shotgun sequence of Actinoplanes ianthinogenes NBRC 13996.</title>
        <authorList>
            <person name="Komaki H."/>
            <person name="Tamura T."/>
        </authorList>
    </citation>
    <scope>NUCLEOTIDE SEQUENCE [LARGE SCALE GENOMIC DNA]</scope>
    <source>
        <strain evidence="1 2">NBRC 13996</strain>
    </source>
</reference>
<name>A0ABM7M5V4_9ACTN</name>
<evidence type="ECO:0000313" key="1">
    <source>
        <dbReference type="EMBL" id="BCJ47022.1"/>
    </source>
</evidence>
<dbReference type="EMBL" id="AP023356">
    <property type="protein sequence ID" value="BCJ47022.1"/>
    <property type="molecule type" value="Genomic_DNA"/>
</dbReference>
<evidence type="ECO:0008006" key="3">
    <source>
        <dbReference type="Google" id="ProtNLM"/>
    </source>
</evidence>
<proteinExistence type="predicted"/>
<sequence length="124" mass="13568">MTDFDWYDPDVVEVAVDGLREESKKWFGLADRMTVVASQARLLALDSVAFAVTDVSGRATAADLQAGYEAMHSWLSRLFGEASDQFDAMAVALSSNADEYENGDNTSAKTFDDIATNASWRRTA</sequence>
<evidence type="ECO:0000313" key="2">
    <source>
        <dbReference type="Proteomes" id="UP000676967"/>
    </source>
</evidence>
<gene>
    <name evidence="1" type="ORF">Aiant_76790</name>
</gene>
<organism evidence="1 2">
    <name type="scientific">Actinoplanes ianthinogenes</name>
    <dbReference type="NCBI Taxonomy" id="122358"/>
    <lineage>
        <taxon>Bacteria</taxon>
        <taxon>Bacillati</taxon>
        <taxon>Actinomycetota</taxon>
        <taxon>Actinomycetes</taxon>
        <taxon>Micromonosporales</taxon>
        <taxon>Micromonosporaceae</taxon>
        <taxon>Actinoplanes</taxon>
    </lineage>
</organism>
<protein>
    <recommendedName>
        <fullName evidence="3">Excreted virulence factor EspC (Type VII ESX diderm)</fullName>
    </recommendedName>
</protein>
<dbReference type="RefSeq" id="WP_189331443.1">
    <property type="nucleotide sequence ID" value="NZ_AP023356.1"/>
</dbReference>
<dbReference type="Proteomes" id="UP000676967">
    <property type="component" value="Chromosome"/>
</dbReference>